<dbReference type="InterPro" id="IPR050109">
    <property type="entry name" value="HTH-type_TetR-like_transc_reg"/>
</dbReference>
<accession>A0A381RVN2</accession>
<dbReference type="InterPro" id="IPR013570">
    <property type="entry name" value="Tscrpt_reg_YsiA_C"/>
</dbReference>
<feature type="non-terminal residue" evidence="3">
    <location>
        <position position="1"/>
    </location>
</feature>
<dbReference type="InterPro" id="IPR001647">
    <property type="entry name" value="HTH_TetR"/>
</dbReference>
<keyword evidence="1" id="KW-0238">DNA-binding</keyword>
<evidence type="ECO:0000259" key="2">
    <source>
        <dbReference type="PROSITE" id="PS50977"/>
    </source>
</evidence>
<name>A0A381RVN2_9ZZZZ</name>
<dbReference type="PROSITE" id="PS50977">
    <property type="entry name" value="HTH_TETR_2"/>
    <property type="match status" value="1"/>
</dbReference>
<sequence length="225" mass="25827">VKKTKREKLEERERKILLAAHDAFVDYGFKGSRITDIAKIAGVAEGTIYLYFHNKNAILQAVIERFYSKLTKNAVLGIKTIPDVMGKLEFLAQHHLKSCLEEWKLLELSTSLYRRMPDYQSGGYYKLNKIYVEVFDGVIQDGINQGFINSKLPIPILRDFFYGSLEYSARTLVFNNKLNEQEVVIENLLNVLKVGVISNDLNKIDSKKLLQISKQLDSVKHLLKT</sequence>
<feature type="domain" description="HTH tetR-type" evidence="2">
    <location>
        <begin position="10"/>
        <end position="70"/>
    </location>
</feature>
<proteinExistence type="predicted"/>
<organism evidence="3">
    <name type="scientific">marine metagenome</name>
    <dbReference type="NCBI Taxonomy" id="408172"/>
    <lineage>
        <taxon>unclassified sequences</taxon>
        <taxon>metagenomes</taxon>
        <taxon>ecological metagenomes</taxon>
    </lineage>
</organism>
<dbReference type="PANTHER" id="PTHR30328:SF54">
    <property type="entry name" value="HTH-TYPE TRANSCRIPTIONAL REPRESSOR SCO4008"/>
    <property type="match status" value="1"/>
</dbReference>
<dbReference type="InterPro" id="IPR009057">
    <property type="entry name" value="Homeodomain-like_sf"/>
</dbReference>
<dbReference type="PRINTS" id="PR00455">
    <property type="entry name" value="HTHTETR"/>
</dbReference>
<dbReference type="SUPFAM" id="SSF48498">
    <property type="entry name" value="Tetracyclin repressor-like, C-terminal domain"/>
    <property type="match status" value="1"/>
</dbReference>
<evidence type="ECO:0000313" key="3">
    <source>
        <dbReference type="EMBL" id="SUZ95139.1"/>
    </source>
</evidence>
<dbReference type="AlphaFoldDB" id="A0A381RVN2"/>
<protein>
    <recommendedName>
        <fullName evidence="2">HTH tetR-type domain-containing protein</fullName>
    </recommendedName>
</protein>
<dbReference type="PANTHER" id="PTHR30328">
    <property type="entry name" value="TRANSCRIPTIONAL REPRESSOR"/>
    <property type="match status" value="1"/>
</dbReference>
<evidence type="ECO:0000256" key="1">
    <source>
        <dbReference type="ARBA" id="ARBA00023125"/>
    </source>
</evidence>
<dbReference type="Pfam" id="PF08359">
    <property type="entry name" value="TetR_C_4"/>
    <property type="match status" value="1"/>
</dbReference>
<dbReference type="Gene3D" id="1.10.10.60">
    <property type="entry name" value="Homeodomain-like"/>
    <property type="match status" value="1"/>
</dbReference>
<gene>
    <name evidence="3" type="ORF">METZ01_LOCUS47993</name>
</gene>
<dbReference type="Pfam" id="PF00440">
    <property type="entry name" value="TetR_N"/>
    <property type="match status" value="1"/>
</dbReference>
<dbReference type="GO" id="GO:0003677">
    <property type="term" value="F:DNA binding"/>
    <property type="evidence" value="ECO:0007669"/>
    <property type="project" value="UniProtKB-KW"/>
</dbReference>
<reference evidence="3" key="1">
    <citation type="submission" date="2018-05" db="EMBL/GenBank/DDBJ databases">
        <authorList>
            <person name="Lanie J.A."/>
            <person name="Ng W.-L."/>
            <person name="Kazmierczak K.M."/>
            <person name="Andrzejewski T.M."/>
            <person name="Davidsen T.M."/>
            <person name="Wayne K.J."/>
            <person name="Tettelin H."/>
            <person name="Glass J.I."/>
            <person name="Rusch D."/>
            <person name="Podicherti R."/>
            <person name="Tsui H.-C.T."/>
            <person name="Winkler M.E."/>
        </authorList>
    </citation>
    <scope>NUCLEOTIDE SEQUENCE</scope>
</reference>
<dbReference type="EMBL" id="UINC01002298">
    <property type="protein sequence ID" value="SUZ95139.1"/>
    <property type="molecule type" value="Genomic_DNA"/>
</dbReference>
<dbReference type="SUPFAM" id="SSF46689">
    <property type="entry name" value="Homeodomain-like"/>
    <property type="match status" value="1"/>
</dbReference>
<dbReference type="InterPro" id="IPR036271">
    <property type="entry name" value="Tet_transcr_reg_TetR-rel_C_sf"/>
</dbReference>
<dbReference type="Gene3D" id="1.10.357.10">
    <property type="entry name" value="Tetracycline Repressor, domain 2"/>
    <property type="match status" value="1"/>
</dbReference>